<evidence type="ECO:0000313" key="2">
    <source>
        <dbReference type="EMBL" id="VWO94577.1"/>
    </source>
</evidence>
<dbReference type="GO" id="GO:0044773">
    <property type="term" value="P:mitotic DNA damage checkpoint signaling"/>
    <property type="evidence" value="ECO:0007669"/>
    <property type="project" value="TreeGrafter"/>
</dbReference>
<dbReference type="Pfam" id="PF00069">
    <property type="entry name" value="Pkinase"/>
    <property type="match status" value="1"/>
</dbReference>
<dbReference type="InterPro" id="IPR011009">
    <property type="entry name" value="Kinase-like_dom_sf"/>
</dbReference>
<accession>A0A5K1JS08</accession>
<evidence type="ECO:0000259" key="1">
    <source>
        <dbReference type="PROSITE" id="PS50011"/>
    </source>
</evidence>
<dbReference type="GO" id="GO:0004674">
    <property type="term" value="F:protein serine/threonine kinase activity"/>
    <property type="evidence" value="ECO:0007669"/>
    <property type="project" value="TreeGrafter"/>
</dbReference>
<dbReference type="PANTHER" id="PTHR44167:SF30">
    <property type="entry name" value="PHOSPHORYLASE KINASE"/>
    <property type="match status" value="1"/>
</dbReference>
<protein>
    <submittedName>
        <fullName evidence="2">Hyaluronan synthase (Hyaluronic acid synthase) (HA synthase))</fullName>
        <ecNumber evidence="2">2.4.1.212</ecNumber>
    </submittedName>
</protein>
<dbReference type="InterPro" id="IPR000719">
    <property type="entry name" value="Prot_kinase_dom"/>
</dbReference>
<dbReference type="SMART" id="SM00220">
    <property type="entry name" value="S_TKc"/>
    <property type="match status" value="1"/>
</dbReference>
<organism evidence="2">
    <name type="scientific">Ganoderma boninense</name>
    <dbReference type="NCBI Taxonomy" id="34458"/>
    <lineage>
        <taxon>Eukaryota</taxon>
        <taxon>Fungi</taxon>
        <taxon>Dikarya</taxon>
        <taxon>Basidiomycota</taxon>
        <taxon>Agaricomycotina</taxon>
        <taxon>Agaricomycetes</taxon>
        <taxon>Polyporales</taxon>
        <taxon>Polyporaceae</taxon>
        <taxon>Ganoderma</taxon>
    </lineage>
</organism>
<dbReference type="PANTHER" id="PTHR44167">
    <property type="entry name" value="OVARIAN-SPECIFIC SERINE/THREONINE-PROTEIN KINASE LOK-RELATED"/>
    <property type="match status" value="1"/>
</dbReference>
<dbReference type="EMBL" id="LR724069">
    <property type="protein sequence ID" value="VWO94577.1"/>
    <property type="molecule type" value="Genomic_DNA"/>
</dbReference>
<feature type="domain" description="Protein kinase" evidence="1">
    <location>
        <begin position="48"/>
        <end position="366"/>
    </location>
</feature>
<dbReference type="GO" id="GO:0005524">
    <property type="term" value="F:ATP binding"/>
    <property type="evidence" value="ECO:0007669"/>
    <property type="project" value="InterPro"/>
</dbReference>
<dbReference type="AlphaFoldDB" id="A0A5K1JS08"/>
<dbReference type="SUPFAM" id="SSF56112">
    <property type="entry name" value="Protein kinase-like (PK-like)"/>
    <property type="match status" value="1"/>
</dbReference>
<dbReference type="PROSITE" id="PS50011">
    <property type="entry name" value="PROTEIN_KINASE_DOM"/>
    <property type="match status" value="1"/>
</dbReference>
<name>A0A5K1JS08_9APHY</name>
<keyword evidence="2" id="KW-0808">Transferase</keyword>
<reference evidence="2" key="1">
    <citation type="submission" date="2019-10" db="EMBL/GenBank/DDBJ databases">
        <authorList>
            <person name="Nor Muhammad N."/>
        </authorList>
    </citation>
    <scope>NUCLEOTIDE SEQUENCE</scope>
</reference>
<dbReference type="GO" id="GO:0005634">
    <property type="term" value="C:nucleus"/>
    <property type="evidence" value="ECO:0007669"/>
    <property type="project" value="TreeGrafter"/>
</dbReference>
<dbReference type="EC" id="2.4.1.212" evidence="2"/>
<sequence>MDSLPRYAYLTPEAEQIEAELTRQGVYNLLPAEVDWQKRQQYLDKSGYKLRRRYQPGWKPSWVHTNLNPIYCEDSIMLTTYNVIDAIRTTSGERVSIKRTPKRTKEIDIAQFLTSIHAADNHCVPVLEVLQDPFEPQRALMVMPYLRPFGDPEFDAVGEVVDFVSQMLEGLHFLHRNCIAHRDIAPPNVMMDGRSLYPHGHHPVRRQFAEDAVYDATPLSRLEHPVRYFYVDFGISIRFAEGSPPHATGVIGRYKEAPEMSYDVPYDAYKVDIWALGNLFLKEFLQVYHGLDFLQPLVDAMQQTDPAARANAQDAMAAFNTIRARLNSPLLRWRLRSRTETTPERVVYDTVAVAREGLYHLKRLVT</sequence>
<proteinExistence type="predicted"/>
<dbReference type="Gene3D" id="1.10.510.10">
    <property type="entry name" value="Transferase(Phosphotransferase) domain 1"/>
    <property type="match status" value="1"/>
</dbReference>
<gene>
    <name evidence="2" type="primary">Q8NKX1</name>
</gene>
<keyword evidence="2" id="KW-0328">Glycosyltransferase</keyword>
<dbReference type="GO" id="GO:0050501">
    <property type="term" value="F:hyaluronan synthase activity"/>
    <property type="evidence" value="ECO:0007669"/>
    <property type="project" value="UniProtKB-EC"/>
</dbReference>